<dbReference type="InterPro" id="IPR049192">
    <property type="entry name" value="DUF4246_C"/>
</dbReference>
<protein>
    <recommendedName>
        <fullName evidence="1">DUF4246 domain-containing protein</fullName>
    </recommendedName>
</protein>
<dbReference type="Proteomes" id="UP000002640">
    <property type="component" value="Unassembled WGS sequence"/>
</dbReference>
<keyword evidence="3" id="KW-1185">Reference proteome</keyword>
<dbReference type="InParanoid" id="G4Z544"/>
<dbReference type="STRING" id="1094619.G4Z544"/>
<gene>
    <name evidence="2" type="ORF">PHYSODRAFT_488630</name>
</gene>
<name>G4Z544_PHYSP</name>
<dbReference type="OMA" id="QDRHEFI"/>
<feature type="domain" description="DUF4246" evidence="1">
    <location>
        <begin position="64"/>
        <end position="433"/>
    </location>
</feature>
<evidence type="ECO:0000313" key="3">
    <source>
        <dbReference type="Proteomes" id="UP000002640"/>
    </source>
</evidence>
<sequence length="494" mass="56240">MEPRPLLELNVKQAIASILQKPRWWVKWSDSEIRSRWLREVELQLLLKTFEQSLTGWYLELVASRAKLSATTDPAQVVICSAGVDGVWISDNIVSDEVAAKLRQEVAALENVPEEEKDWHPHSKKQVLDLVHPALFCCVFGQTLKAASALDPLPFTTPAEQMHRLIPQGCDTNYQWIPTNFFVNDGGEPGKNVANLRILSYINNLHPEQRADLYDTIGKIFGVFVPLFERMLGDQEEGMPRSAFRVNMQGHDTYRELPPRPKIPALKELPNNPAVVSLRGKQLQVIVKIAEIILTPEKPKYRGGSWHIEGSPAERIVGTGIYYFSCENVKNSRLSFRTEVEEPPYQQNDDEGVAEIYGLFSNSLLVQELGSVETLEARCVVFPNTLQHQVQPFELDDPTKPGARKILGFFLVDPDNSIPSTSIIPPQQEEWMETPMNFTDLDVVEQNIRSMLPRGLSWQEAKRHRLKLMKERAVPEPDEDERDGNPRYFSLCEH</sequence>
<accession>G4Z544</accession>
<proteinExistence type="predicted"/>
<dbReference type="InterPro" id="IPR025340">
    <property type="entry name" value="DUF4246"/>
</dbReference>
<dbReference type="KEGG" id="psoj:PHYSODRAFT_488630"/>
<reference evidence="2 3" key="1">
    <citation type="journal article" date="2006" name="Science">
        <title>Phytophthora genome sequences uncover evolutionary origins and mechanisms of pathogenesis.</title>
        <authorList>
            <person name="Tyler B.M."/>
            <person name="Tripathy S."/>
            <person name="Zhang X."/>
            <person name="Dehal P."/>
            <person name="Jiang R.H."/>
            <person name="Aerts A."/>
            <person name="Arredondo F.D."/>
            <person name="Baxter L."/>
            <person name="Bensasson D."/>
            <person name="Beynon J.L."/>
            <person name="Chapman J."/>
            <person name="Damasceno C.M."/>
            <person name="Dorrance A.E."/>
            <person name="Dou D."/>
            <person name="Dickerman A.W."/>
            <person name="Dubchak I.L."/>
            <person name="Garbelotto M."/>
            <person name="Gijzen M."/>
            <person name="Gordon S.G."/>
            <person name="Govers F."/>
            <person name="Grunwald N.J."/>
            <person name="Huang W."/>
            <person name="Ivors K.L."/>
            <person name="Jones R.W."/>
            <person name="Kamoun S."/>
            <person name="Krampis K."/>
            <person name="Lamour K.H."/>
            <person name="Lee M.K."/>
            <person name="McDonald W.H."/>
            <person name="Medina M."/>
            <person name="Meijer H.J."/>
            <person name="Nordberg E.K."/>
            <person name="Maclean D.J."/>
            <person name="Ospina-Giraldo M.D."/>
            <person name="Morris P.F."/>
            <person name="Phuntumart V."/>
            <person name="Putnam N.H."/>
            <person name="Rash S."/>
            <person name="Rose J.K."/>
            <person name="Sakihama Y."/>
            <person name="Salamov A.A."/>
            <person name="Savidor A."/>
            <person name="Scheuring C.F."/>
            <person name="Smith B.M."/>
            <person name="Sobral B.W."/>
            <person name="Terry A."/>
            <person name="Torto-Alalibo T.A."/>
            <person name="Win J."/>
            <person name="Xu Z."/>
            <person name="Zhang H."/>
            <person name="Grigoriev I.V."/>
            <person name="Rokhsar D.S."/>
            <person name="Boore J.L."/>
        </authorList>
    </citation>
    <scope>NUCLEOTIDE SEQUENCE [LARGE SCALE GENOMIC DNA]</scope>
    <source>
        <strain evidence="2 3">P6497</strain>
    </source>
</reference>
<dbReference type="PANTHER" id="PTHR33119">
    <property type="entry name" value="IFI3P"/>
    <property type="match status" value="1"/>
</dbReference>
<dbReference type="EMBL" id="JH159153">
    <property type="protein sequence ID" value="EGZ19490.1"/>
    <property type="molecule type" value="Genomic_DNA"/>
</dbReference>
<evidence type="ECO:0000259" key="1">
    <source>
        <dbReference type="Pfam" id="PF14033"/>
    </source>
</evidence>
<organism evidence="2 3">
    <name type="scientific">Phytophthora sojae (strain P6497)</name>
    <name type="common">Soybean stem and root rot agent</name>
    <name type="synonym">Phytophthora megasperma f. sp. glycines</name>
    <dbReference type="NCBI Taxonomy" id="1094619"/>
    <lineage>
        <taxon>Eukaryota</taxon>
        <taxon>Sar</taxon>
        <taxon>Stramenopiles</taxon>
        <taxon>Oomycota</taxon>
        <taxon>Peronosporomycetes</taxon>
        <taxon>Peronosporales</taxon>
        <taxon>Peronosporaceae</taxon>
        <taxon>Phytophthora</taxon>
    </lineage>
</organism>
<dbReference type="GeneID" id="20656316"/>
<dbReference type="AlphaFoldDB" id="G4Z544"/>
<dbReference type="RefSeq" id="XP_009522207.1">
    <property type="nucleotide sequence ID" value="XM_009523912.1"/>
</dbReference>
<evidence type="ECO:0000313" key="2">
    <source>
        <dbReference type="EMBL" id="EGZ19490.1"/>
    </source>
</evidence>
<dbReference type="Pfam" id="PF14033">
    <property type="entry name" value="DUF4246"/>
    <property type="match status" value="1"/>
</dbReference>
<dbReference type="PANTHER" id="PTHR33119:SF1">
    <property type="entry name" value="FE2OG DIOXYGENASE DOMAIN-CONTAINING PROTEIN"/>
    <property type="match status" value="1"/>
</dbReference>